<dbReference type="Gene3D" id="1.10.10.10">
    <property type="entry name" value="Winged helix-like DNA-binding domain superfamily/Winged helix DNA-binding domain"/>
    <property type="match status" value="1"/>
</dbReference>
<dbReference type="Pfam" id="PF00126">
    <property type="entry name" value="HTH_1"/>
    <property type="match status" value="1"/>
</dbReference>
<feature type="domain" description="HTH lysR-type" evidence="5">
    <location>
        <begin position="28"/>
        <end position="85"/>
    </location>
</feature>
<dbReference type="PROSITE" id="PS50931">
    <property type="entry name" value="HTH_LYSR"/>
    <property type="match status" value="1"/>
</dbReference>
<dbReference type="KEGG" id="aak:AA2016_1458"/>
<reference evidence="7 9" key="2">
    <citation type="submission" date="2020-08" db="EMBL/GenBank/DDBJ databases">
        <title>Genomic Encyclopedia of Type Strains, Phase IV (KMG-IV): sequencing the most valuable type-strain genomes for metagenomic binning, comparative biology and taxonomic classification.</title>
        <authorList>
            <person name="Goeker M."/>
        </authorList>
    </citation>
    <scope>NUCLEOTIDE SEQUENCE [LARGE SCALE GENOMIC DNA]</scope>
    <source>
        <strain evidence="7 9">DSM 10368</strain>
    </source>
</reference>
<name>A0AAC8YLT1_AMIAI</name>
<dbReference type="PRINTS" id="PR00039">
    <property type="entry name" value="HTHLYSR"/>
</dbReference>
<dbReference type="RefSeq" id="WP_169808308.1">
    <property type="nucleotide sequence ID" value="NZ_CP015005.1"/>
</dbReference>
<dbReference type="GO" id="GO:0003700">
    <property type="term" value="F:DNA-binding transcription factor activity"/>
    <property type="evidence" value="ECO:0007669"/>
    <property type="project" value="InterPro"/>
</dbReference>
<dbReference type="CDD" id="cd08414">
    <property type="entry name" value="PBP2_LTTR_aromatics_like"/>
    <property type="match status" value="1"/>
</dbReference>
<evidence type="ECO:0000313" key="6">
    <source>
        <dbReference type="EMBL" id="AMS40391.1"/>
    </source>
</evidence>
<evidence type="ECO:0000256" key="2">
    <source>
        <dbReference type="ARBA" id="ARBA00023015"/>
    </source>
</evidence>
<reference evidence="6 8" key="1">
    <citation type="submission" date="2016-03" db="EMBL/GenBank/DDBJ databases">
        <title>Complete genome of Aminobacter aminovorans KCTC 2477.</title>
        <authorList>
            <person name="Kim K.M."/>
        </authorList>
    </citation>
    <scope>NUCLEOTIDE SEQUENCE [LARGE SCALE GENOMIC DNA]</scope>
    <source>
        <strain evidence="6 8">KCTC 2477</strain>
    </source>
</reference>
<dbReference type="EMBL" id="JACICB010000017">
    <property type="protein sequence ID" value="MBB3708079.1"/>
    <property type="molecule type" value="Genomic_DNA"/>
</dbReference>
<dbReference type="InterPro" id="IPR036390">
    <property type="entry name" value="WH_DNA-bd_sf"/>
</dbReference>
<keyword evidence="9" id="KW-1185">Reference proteome</keyword>
<comment type="similarity">
    <text evidence="1">Belongs to the LysR transcriptional regulatory family.</text>
</comment>
<dbReference type="Gene3D" id="3.40.190.10">
    <property type="entry name" value="Periplasmic binding protein-like II"/>
    <property type="match status" value="2"/>
</dbReference>
<dbReference type="PANTHER" id="PTHR30346:SF28">
    <property type="entry name" value="HTH-TYPE TRANSCRIPTIONAL REGULATOR CYNR"/>
    <property type="match status" value="1"/>
</dbReference>
<evidence type="ECO:0000256" key="4">
    <source>
        <dbReference type="ARBA" id="ARBA00023163"/>
    </source>
</evidence>
<keyword evidence="2" id="KW-0805">Transcription regulation</keyword>
<proteinExistence type="inferred from homology"/>
<organism evidence="6 8">
    <name type="scientific">Aminobacter aminovorans</name>
    <name type="common">Chelatobacter heintzii</name>
    <dbReference type="NCBI Taxonomy" id="83263"/>
    <lineage>
        <taxon>Bacteria</taxon>
        <taxon>Pseudomonadati</taxon>
        <taxon>Pseudomonadota</taxon>
        <taxon>Alphaproteobacteria</taxon>
        <taxon>Hyphomicrobiales</taxon>
        <taxon>Phyllobacteriaceae</taxon>
        <taxon>Aminobacter</taxon>
    </lineage>
</organism>
<keyword evidence="3 7" id="KW-0238">DNA-binding</keyword>
<dbReference type="InterPro" id="IPR000847">
    <property type="entry name" value="LysR_HTH_N"/>
</dbReference>
<evidence type="ECO:0000313" key="9">
    <source>
        <dbReference type="Proteomes" id="UP000577697"/>
    </source>
</evidence>
<dbReference type="AlphaFoldDB" id="A0AAC8YLT1"/>
<dbReference type="InterPro" id="IPR036388">
    <property type="entry name" value="WH-like_DNA-bd_sf"/>
</dbReference>
<dbReference type="SUPFAM" id="SSF53850">
    <property type="entry name" value="Periplasmic binding protein-like II"/>
    <property type="match status" value="1"/>
</dbReference>
<evidence type="ECO:0000259" key="5">
    <source>
        <dbReference type="PROSITE" id="PS50931"/>
    </source>
</evidence>
<dbReference type="PANTHER" id="PTHR30346">
    <property type="entry name" value="TRANSCRIPTIONAL DUAL REGULATOR HCAR-RELATED"/>
    <property type="match status" value="1"/>
</dbReference>
<evidence type="ECO:0000313" key="8">
    <source>
        <dbReference type="Proteomes" id="UP000075755"/>
    </source>
</evidence>
<dbReference type="Proteomes" id="UP000075755">
    <property type="component" value="Chromosome"/>
</dbReference>
<dbReference type="GO" id="GO:0032993">
    <property type="term" value="C:protein-DNA complex"/>
    <property type="evidence" value="ECO:0007669"/>
    <property type="project" value="TreeGrafter"/>
</dbReference>
<dbReference type="Pfam" id="PF03466">
    <property type="entry name" value="LysR_substrate"/>
    <property type="match status" value="1"/>
</dbReference>
<dbReference type="SUPFAM" id="SSF46785">
    <property type="entry name" value="Winged helix' DNA-binding domain"/>
    <property type="match status" value="1"/>
</dbReference>
<sequence length="327" mass="35037">MTGSADEPKAQTPNDSLSFGRLGIRRAQLLKNLQHFVVAAELGSFHKAADRLAIVQSALSRRIGDLEAQLGGRLFEREPTGVRLTLAGAALLEDASRILREVDLAIRRFDLIDSGQVSLLRVGFNGAAMMFAPVPDGLQAFRSTNPTVELRLTPMLSEQAFQALAAGTIDLGLAYDLGYPHSLKSRQLVLDDLALALPEHHPLASRPKLVVEDLEGADFIGMDLAQSGLMAEKVALALHSRGVAIRVLMETGSTEATLSLVAAGLGIAFVNRSQAGRHPPNVIIRDVAGFSVPLPLKLFWREEIETPVLLRFAETLAAQFGTAGGVA</sequence>
<evidence type="ECO:0000256" key="3">
    <source>
        <dbReference type="ARBA" id="ARBA00023125"/>
    </source>
</evidence>
<keyword evidence="4" id="KW-0804">Transcription</keyword>
<dbReference type="InterPro" id="IPR005119">
    <property type="entry name" value="LysR_subst-bd"/>
</dbReference>
<dbReference type="Proteomes" id="UP000577697">
    <property type="component" value="Unassembled WGS sequence"/>
</dbReference>
<dbReference type="GO" id="GO:0003677">
    <property type="term" value="F:DNA binding"/>
    <property type="evidence" value="ECO:0007669"/>
    <property type="project" value="UniProtKB-KW"/>
</dbReference>
<accession>A0AAC8YLT1</accession>
<evidence type="ECO:0000313" key="7">
    <source>
        <dbReference type="EMBL" id="MBB3708079.1"/>
    </source>
</evidence>
<dbReference type="FunFam" id="1.10.10.10:FF:000001">
    <property type="entry name" value="LysR family transcriptional regulator"/>
    <property type="match status" value="1"/>
</dbReference>
<protein>
    <submittedName>
        <fullName evidence="7">DNA-binding transcriptional LysR family regulator</fullName>
    </submittedName>
</protein>
<gene>
    <name evidence="6" type="ORF">AA2016_1458</name>
    <name evidence="7" type="ORF">FHS67_004415</name>
</gene>
<evidence type="ECO:0000256" key="1">
    <source>
        <dbReference type="ARBA" id="ARBA00009437"/>
    </source>
</evidence>
<dbReference type="EMBL" id="CP015005">
    <property type="protein sequence ID" value="AMS40391.1"/>
    <property type="molecule type" value="Genomic_DNA"/>
</dbReference>